<keyword evidence="2" id="KW-1185">Reference proteome</keyword>
<dbReference type="EMBL" id="CP058350">
    <property type="protein sequence ID" value="QLF68194.1"/>
    <property type="molecule type" value="Genomic_DNA"/>
</dbReference>
<name>A0ABX6QHZ8_9HYPH</name>
<dbReference type="RefSeq" id="WP_171033731.1">
    <property type="nucleotide sequence ID" value="NZ_CP058350.1"/>
</dbReference>
<sequence>MKSLTRFASPVEAFYVSDPVDPDVGDRPGDDSVRAVTAGLVSFVASGSPAASLDV</sequence>
<proteinExistence type="predicted"/>
<organism evidence="1 2">
    <name type="scientific">Peteryoungia desertarenae</name>
    <dbReference type="NCBI Taxonomy" id="1813451"/>
    <lineage>
        <taxon>Bacteria</taxon>
        <taxon>Pseudomonadati</taxon>
        <taxon>Pseudomonadota</taxon>
        <taxon>Alphaproteobacteria</taxon>
        <taxon>Hyphomicrobiales</taxon>
        <taxon>Rhizobiaceae</taxon>
        <taxon>Peteryoungia</taxon>
    </lineage>
</organism>
<dbReference type="Proteomes" id="UP000308530">
    <property type="component" value="Chromosome"/>
</dbReference>
<evidence type="ECO:0000313" key="1">
    <source>
        <dbReference type="EMBL" id="QLF68194.1"/>
    </source>
</evidence>
<accession>A0ABX6QHZ8</accession>
<protein>
    <submittedName>
        <fullName evidence="1">Uncharacterized protein</fullName>
    </submittedName>
</protein>
<evidence type="ECO:0000313" key="2">
    <source>
        <dbReference type="Proteomes" id="UP000308530"/>
    </source>
</evidence>
<gene>
    <name evidence="1" type="ORF">FE840_000685</name>
</gene>
<reference evidence="1 2" key="1">
    <citation type="submission" date="2020-06" db="EMBL/GenBank/DDBJ databases">
        <title>Genome sequence of Rhizobium sp strain ADMK78.</title>
        <authorList>
            <person name="Rahi P."/>
        </authorList>
    </citation>
    <scope>NUCLEOTIDE SEQUENCE [LARGE SCALE GENOMIC DNA]</scope>
    <source>
        <strain evidence="1 2">ADMK78</strain>
    </source>
</reference>